<dbReference type="AlphaFoldDB" id="A0A0B7AWK3"/>
<dbReference type="EMBL" id="HACG01037426">
    <property type="protein sequence ID" value="CEK84291.1"/>
    <property type="molecule type" value="Transcribed_RNA"/>
</dbReference>
<proteinExistence type="predicted"/>
<protein>
    <submittedName>
        <fullName evidence="1">Uncharacterized protein</fullName>
    </submittedName>
</protein>
<sequence length="56" mass="6557">MFAWIYCPGLAGVRIKKRVHMLALIVWECMIDILVSRDQLLDEDTMINKTSDFRSL</sequence>
<organism evidence="1">
    <name type="scientific">Arion vulgaris</name>
    <dbReference type="NCBI Taxonomy" id="1028688"/>
    <lineage>
        <taxon>Eukaryota</taxon>
        <taxon>Metazoa</taxon>
        <taxon>Spiralia</taxon>
        <taxon>Lophotrochozoa</taxon>
        <taxon>Mollusca</taxon>
        <taxon>Gastropoda</taxon>
        <taxon>Heterobranchia</taxon>
        <taxon>Euthyneura</taxon>
        <taxon>Panpulmonata</taxon>
        <taxon>Eupulmonata</taxon>
        <taxon>Stylommatophora</taxon>
        <taxon>Helicina</taxon>
        <taxon>Arionoidea</taxon>
        <taxon>Arionidae</taxon>
        <taxon>Arion</taxon>
    </lineage>
</organism>
<gene>
    <name evidence="1" type="primary">ORF141889</name>
    <name evidence="2" type="synonym">ORF141892</name>
</gene>
<name>A0A0B7AWK3_9EUPU</name>
<evidence type="ECO:0000313" key="2">
    <source>
        <dbReference type="EMBL" id="CEK84291.1"/>
    </source>
</evidence>
<accession>A0A0B7AWK3</accession>
<reference evidence="1" key="1">
    <citation type="submission" date="2014-12" db="EMBL/GenBank/DDBJ databases">
        <title>Insight into the proteome of Arion vulgaris.</title>
        <authorList>
            <person name="Aradska J."/>
            <person name="Bulat T."/>
            <person name="Smidak R."/>
            <person name="Sarate P."/>
            <person name="Gangsoo J."/>
            <person name="Sialana F."/>
            <person name="Bilban M."/>
            <person name="Lubec G."/>
        </authorList>
    </citation>
    <scope>NUCLEOTIDE SEQUENCE</scope>
    <source>
        <tissue evidence="1">Skin</tissue>
    </source>
</reference>
<evidence type="ECO:0000313" key="1">
    <source>
        <dbReference type="EMBL" id="CEK84290.1"/>
    </source>
</evidence>
<dbReference type="EMBL" id="HACG01037425">
    <property type="protein sequence ID" value="CEK84290.1"/>
    <property type="molecule type" value="Transcribed_RNA"/>
</dbReference>